<comment type="subcellular location">
    <subcellularLocation>
        <location evidence="1">Periplasm</location>
    </subcellularLocation>
</comment>
<dbReference type="GO" id="GO:0071555">
    <property type="term" value="P:cell wall organization"/>
    <property type="evidence" value="ECO:0007669"/>
    <property type="project" value="InterPro"/>
</dbReference>
<keyword evidence="3" id="KW-0732">Signal</keyword>
<organism evidence="8 9">
    <name type="scientific">Providencia rettgeri</name>
    <dbReference type="NCBI Taxonomy" id="587"/>
    <lineage>
        <taxon>Bacteria</taxon>
        <taxon>Pseudomonadati</taxon>
        <taxon>Pseudomonadota</taxon>
        <taxon>Gammaproteobacteria</taxon>
        <taxon>Enterobacterales</taxon>
        <taxon>Morganellaceae</taxon>
        <taxon>Providencia</taxon>
    </lineage>
</organism>
<dbReference type="Proteomes" id="UP000682358">
    <property type="component" value="Plasmid p15628A_320"/>
</dbReference>
<dbReference type="InterPro" id="IPR013783">
    <property type="entry name" value="Ig-like_fold"/>
</dbReference>
<evidence type="ECO:0000259" key="7">
    <source>
        <dbReference type="Pfam" id="PF02753"/>
    </source>
</evidence>
<dbReference type="RefSeq" id="WP_283656800.1">
    <property type="nucleotide sequence ID" value="NZ_CP123366.1"/>
</dbReference>
<dbReference type="PANTHER" id="PTHR30251">
    <property type="entry name" value="PILUS ASSEMBLY CHAPERONE"/>
    <property type="match status" value="1"/>
</dbReference>
<name>A0AAJ6FSE0_PRORE</name>
<evidence type="ECO:0000259" key="6">
    <source>
        <dbReference type="Pfam" id="PF00345"/>
    </source>
</evidence>
<evidence type="ECO:0000256" key="4">
    <source>
        <dbReference type="ARBA" id="ARBA00022764"/>
    </source>
</evidence>
<dbReference type="AlphaFoldDB" id="A0AAJ6FSE0"/>
<dbReference type="InterPro" id="IPR016147">
    <property type="entry name" value="Pili_assmbl_chaperone_N"/>
</dbReference>
<evidence type="ECO:0000256" key="1">
    <source>
        <dbReference type="ARBA" id="ARBA00004418"/>
    </source>
</evidence>
<dbReference type="PANTHER" id="PTHR30251:SF2">
    <property type="entry name" value="FIMBRIAL CHAPERONE YADV-RELATED"/>
    <property type="match status" value="1"/>
</dbReference>
<dbReference type="InterPro" id="IPR001829">
    <property type="entry name" value="Pili_assmbl_chaperone_bac"/>
</dbReference>
<evidence type="ECO:0000256" key="2">
    <source>
        <dbReference type="ARBA" id="ARBA00007399"/>
    </source>
</evidence>
<dbReference type="Gene3D" id="2.60.40.10">
    <property type="entry name" value="Immunoglobulins"/>
    <property type="match status" value="2"/>
</dbReference>
<dbReference type="InterPro" id="IPR016148">
    <property type="entry name" value="Pili_assmbl_chaperone_C"/>
</dbReference>
<sequence>MSGLAQAAAPSESAGIALESTRVVYPGSATKGITFTVTNRTGQTYLLQSRVLPWGSASSESAPAAVAPFIVVPPLVRFAPEEALTLRIRLTKQDLPTDRESVFGLSLKAIPSQSAPGSESDSGAKMVLAVQNNLKLFYRPTEMVEMTAQARAAALQLTLQGRELKVHNPTPYYVTLAEVNANDEKVMLGEQRMLAPFSTALLDLPVAKPTALSWQIIDDDGRPTPRQHQAVE</sequence>
<dbReference type="Pfam" id="PF00345">
    <property type="entry name" value="PapD_N"/>
    <property type="match status" value="1"/>
</dbReference>
<keyword evidence="4" id="KW-0574">Periplasm</keyword>
<dbReference type="Pfam" id="PF02753">
    <property type="entry name" value="PapD_C"/>
    <property type="match status" value="1"/>
</dbReference>
<evidence type="ECO:0000256" key="3">
    <source>
        <dbReference type="ARBA" id="ARBA00022729"/>
    </source>
</evidence>
<proteinExistence type="inferred from homology"/>
<evidence type="ECO:0000256" key="5">
    <source>
        <dbReference type="ARBA" id="ARBA00023186"/>
    </source>
</evidence>
<feature type="domain" description="Pili assembly chaperone N-terminal" evidence="6">
    <location>
        <begin position="15"/>
        <end position="142"/>
    </location>
</feature>
<keyword evidence="8" id="KW-0614">Plasmid</keyword>
<dbReference type="SUPFAM" id="SSF49584">
    <property type="entry name" value="Periplasmic chaperone C-domain"/>
    <property type="match status" value="1"/>
</dbReference>
<geneLocation type="plasmid" evidence="8 9">
    <name>p15628A_320</name>
</geneLocation>
<dbReference type="PRINTS" id="PR00969">
    <property type="entry name" value="CHAPERONPILI"/>
</dbReference>
<dbReference type="InterPro" id="IPR036316">
    <property type="entry name" value="Pili_assmbl_chap_C_dom_sf"/>
</dbReference>
<evidence type="ECO:0000313" key="9">
    <source>
        <dbReference type="Proteomes" id="UP000682358"/>
    </source>
</evidence>
<protein>
    <submittedName>
        <fullName evidence="8">Molecular chaperone</fullName>
    </submittedName>
</protein>
<dbReference type="InterPro" id="IPR008962">
    <property type="entry name" value="PapD-like_sf"/>
</dbReference>
<evidence type="ECO:0000313" key="8">
    <source>
        <dbReference type="EMBL" id="WHT95737.1"/>
    </source>
</evidence>
<dbReference type="EMBL" id="CP123373">
    <property type="protein sequence ID" value="WHT95737.1"/>
    <property type="molecule type" value="Genomic_DNA"/>
</dbReference>
<dbReference type="InterPro" id="IPR050643">
    <property type="entry name" value="Periplasmic_pilus_chap"/>
</dbReference>
<reference evidence="8" key="1">
    <citation type="submission" date="2023-04" db="EMBL/GenBank/DDBJ databases">
        <title>Co-integrate Col3M blaNDM-1-harbouring plasmids in clinical Providencia rettgeri isolates from Argentina.</title>
        <authorList>
            <person name="de Belder D."/>
            <person name="Martino F."/>
            <person name="Tijet N."/>
            <person name="Melano R.G."/>
            <person name="Faccone D."/>
            <person name="de Mendieta J.M."/>
            <person name="Rapoport M."/>
            <person name="Albornoz E."/>
            <person name="Petroni A."/>
            <person name="Tuduri E."/>
            <person name="Derdoy L."/>
            <person name="Cogut S."/>
            <person name="Errecalde L."/>
            <person name="Pasteran F."/>
            <person name="Corso A."/>
            <person name="Gomez S.A."/>
        </authorList>
    </citation>
    <scope>NUCLEOTIDE SEQUENCE</scope>
    <source>
        <strain evidence="8">PreM15628</strain>
        <plasmid evidence="8">p15628A_320</plasmid>
    </source>
</reference>
<dbReference type="GO" id="GO:0030288">
    <property type="term" value="C:outer membrane-bounded periplasmic space"/>
    <property type="evidence" value="ECO:0007669"/>
    <property type="project" value="InterPro"/>
</dbReference>
<comment type="similarity">
    <text evidence="2">Belongs to the periplasmic pilus chaperone family.</text>
</comment>
<feature type="domain" description="Pili assembly chaperone C-terminal" evidence="7">
    <location>
        <begin position="166"/>
        <end position="223"/>
    </location>
</feature>
<accession>A0AAJ6FSE0</accession>
<gene>
    <name evidence="8" type="ORF">KOF27_21200</name>
</gene>
<dbReference type="SUPFAM" id="SSF49354">
    <property type="entry name" value="PapD-like"/>
    <property type="match status" value="1"/>
</dbReference>
<keyword evidence="5" id="KW-0143">Chaperone</keyword>